<evidence type="ECO:0000313" key="2">
    <source>
        <dbReference type="EMBL" id="OCL01897.1"/>
    </source>
</evidence>
<dbReference type="Proteomes" id="UP000250140">
    <property type="component" value="Unassembled WGS sequence"/>
</dbReference>
<keyword evidence="3" id="KW-1185">Reference proteome</keyword>
<reference evidence="2 3" key="1">
    <citation type="journal article" date="2016" name="Nat. Commun.">
        <title>Ectomycorrhizal ecology is imprinted in the genome of the dominant symbiotic fungus Cenococcum geophilum.</title>
        <authorList>
            <consortium name="DOE Joint Genome Institute"/>
            <person name="Peter M."/>
            <person name="Kohler A."/>
            <person name="Ohm R.A."/>
            <person name="Kuo A."/>
            <person name="Krutzmann J."/>
            <person name="Morin E."/>
            <person name="Arend M."/>
            <person name="Barry K.W."/>
            <person name="Binder M."/>
            <person name="Choi C."/>
            <person name="Clum A."/>
            <person name="Copeland A."/>
            <person name="Grisel N."/>
            <person name="Haridas S."/>
            <person name="Kipfer T."/>
            <person name="LaButti K."/>
            <person name="Lindquist E."/>
            <person name="Lipzen A."/>
            <person name="Maire R."/>
            <person name="Meier B."/>
            <person name="Mihaltcheva S."/>
            <person name="Molinier V."/>
            <person name="Murat C."/>
            <person name="Poggeler S."/>
            <person name="Quandt C.A."/>
            <person name="Sperisen C."/>
            <person name="Tritt A."/>
            <person name="Tisserant E."/>
            <person name="Crous P.W."/>
            <person name="Henrissat B."/>
            <person name="Nehls U."/>
            <person name="Egli S."/>
            <person name="Spatafora J.W."/>
            <person name="Grigoriev I.V."/>
            <person name="Martin F.M."/>
        </authorList>
    </citation>
    <scope>NUCLEOTIDE SEQUENCE [LARGE SCALE GENOMIC DNA]</scope>
    <source>
        <strain evidence="2 3">CBS 207.34</strain>
    </source>
</reference>
<dbReference type="EMBL" id="KV751036">
    <property type="protein sequence ID" value="OCL01897.1"/>
    <property type="molecule type" value="Genomic_DNA"/>
</dbReference>
<dbReference type="AlphaFoldDB" id="A0A8E2ENB9"/>
<sequence length="241" mass="26928">MDEAYARSTGLLIDTRNQHRVRVKFANNSAAYTSGMAYGVEWRFGRDSESTLPDLLGFHIFHNTPANVILCDTFLYDSRAFSQYQHYLVDDDDGYQRIQTTAAAPSIADLRYFELVRQGEEEDRICNLLVGEQVAAWNEENQRRVQCEQKLKALQASQVQTLQPPPATVASQHHSVGSSESHATTSQNSSATISQGSSPGLSSQKRHRWRIKLKRGQSTSGTITTGASVYDRVGRAFRLPT</sequence>
<feature type="compositionally biased region" description="Polar residues" evidence="1">
    <location>
        <begin position="169"/>
        <end position="203"/>
    </location>
</feature>
<feature type="compositionally biased region" description="Basic residues" evidence="1">
    <location>
        <begin position="204"/>
        <end position="215"/>
    </location>
</feature>
<gene>
    <name evidence="2" type="ORF">AOQ84DRAFT_383242</name>
</gene>
<protein>
    <submittedName>
        <fullName evidence="2">Uncharacterized protein</fullName>
    </submittedName>
</protein>
<evidence type="ECO:0000256" key="1">
    <source>
        <dbReference type="SAM" id="MobiDB-lite"/>
    </source>
</evidence>
<organism evidence="2 3">
    <name type="scientific">Glonium stellatum</name>
    <dbReference type="NCBI Taxonomy" id="574774"/>
    <lineage>
        <taxon>Eukaryota</taxon>
        <taxon>Fungi</taxon>
        <taxon>Dikarya</taxon>
        <taxon>Ascomycota</taxon>
        <taxon>Pezizomycotina</taxon>
        <taxon>Dothideomycetes</taxon>
        <taxon>Pleosporomycetidae</taxon>
        <taxon>Gloniales</taxon>
        <taxon>Gloniaceae</taxon>
        <taxon>Glonium</taxon>
    </lineage>
</organism>
<feature type="region of interest" description="Disordered" evidence="1">
    <location>
        <begin position="158"/>
        <end position="224"/>
    </location>
</feature>
<proteinExistence type="predicted"/>
<name>A0A8E2ENB9_9PEZI</name>
<dbReference type="OrthoDB" id="6079484at2759"/>
<accession>A0A8E2ENB9</accession>
<evidence type="ECO:0000313" key="3">
    <source>
        <dbReference type="Proteomes" id="UP000250140"/>
    </source>
</evidence>